<reference evidence="3" key="2">
    <citation type="submission" date="2019-08" db="EMBL/GenBank/DDBJ databases">
        <title>Investigation of anaerobic lignin degradation for improved lignocellulosic biofuels.</title>
        <authorList>
            <person name="Deangelis K.PhD."/>
        </authorList>
    </citation>
    <scope>NUCLEOTIDE SEQUENCE [LARGE SCALE GENOMIC DNA]</scope>
    <source>
        <strain evidence="3">128R</strain>
    </source>
</reference>
<name>A0A559T2G6_SERFO</name>
<dbReference type="Pfam" id="PF23843">
    <property type="entry name" value="DUF7210"/>
    <property type="match status" value="1"/>
</dbReference>
<evidence type="ECO:0000313" key="3">
    <source>
        <dbReference type="EMBL" id="TVZ68803.1"/>
    </source>
</evidence>
<evidence type="ECO:0000256" key="1">
    <source>
        <dbReference type="SAM" id="MobiDB-lite"/>
    </source>
</evidence>
<dbReference type="InterPro" id="IPR055634">
    <property type="entry name" value="DUF7210"/>
</dbReference>
<organism evidence="3">
    <name type="scientific">Serratia fonticola</name>
    <dbReference type="NCBI Taxonomy" id="47917"/>
    <lineage>
        <taxon>Bacteria</taxon>
        <taxon>Pseudomonadati</taxon>
        <taxon>Pseudomonadota</taxon>
        <taxon>Gammaproteobacteria</taxon>
        <taxon>Enterobacterales</taxon>
        <taxon>Yersiniaceae</taxon>
        <taxon>Serratia</taxon>
    </lineage>
</organism>
<feature type="domain" description="DUF7210" evidence="2">
    <location>
        <begin position="4"/>
        <end position="40"/>
    </location>
</feature>
<evidence type="ECO:0000259" key="2">
    <source>
        <dbReference type="Pfam" id="PF23843"/>
    </source>
</evidence>
<feature type="region of interest" description="Disordered" evidence="1">
    <location>
        <begin position="50"/>
        <end position="80"/>
    </location>
</feature>
<proteinExistence type="predicted"/>
<sequence>MNEEVVLLIAHTHARNAVVPGDVITVNTAEADWMEQHQVAKRMKGVDELPASGVKNVEDEPEPQSALEEPETSKAKTRKK</sequence>
<gene>
    <name evidence="3" type="ORF">FHU10_1259</name>
</gene>
<accession>A0A559T2G6</accession>
<dbReference type="EMBL" id="VISQ01000001">
    <property type="protein sequence ID" value="TVZ68803.1"/>
    <property type="molecule type" value="Genomic_DNA"/>
</dbReference>
<dbReference type="AlphaFoldDB" id="A0A559T2G6"/>
<comment type="caution">
    <text evidence="3">The sequence shown here is derived from an EMBL/GenBank/DDBJ whole genome shotgun (WGS) entry which is preliminary data.</text>
</comment>
<reference evidence="3" key="1">
    <citation type="submission" date="2019-06" db="EMBL/GenBank/DDBJ databases">
        <authorList>
            <person name="Deangelis K."/>
            <person name="Huntemann M."/>
            <person name="Clum A."/>
            <person name="Pillay M."/>
            <person name="Palaniappan K."/>
            <person name="Varghese N."/>
            <person name="Mikhailova N."/>
            <person name="Stamatis D."/>
            <person name="Reddy T."/>
            <person name="Daum C."/>
            <person name="Shapiro N."/>
            <person name="Ivanova N."/>
            <person name="Kyrpides N."/>
            <person name="Woyke T."/>
        </authorList>
    </citation>
    <scope>NUCLEOTIDE SEQUENCE [LARGE SCALE GENOMIC DNA]</scope>
    <source>
        <strain evidence="3">128R</strain>
    </source>
</reference>
<protein>
    <recommendedName>
        <fullName evidence="2">DUF7210 domain-containing protein</fullName>
    </recommendedName>
</protein>